<dbReference type="PANTHER" id="PTHR48022:SF24">
    <property type="entry name" value="HEXOSE TRANSPORTER PROTEIN (AFU_ORTHOLOGUE AFUA_8G04480)"/>
    <property type="match status" value="1"/>
</dbReference>
<keyword evidence="6 9" id="KW-0472">Membrane</keyword>
<feature type="transmembrane region" description="Helical" evidence="9">
    <location>
        <begin position="339"/>
        <end position="361"/>
    </location>
</feature>
<feature type="domain" description="Major facilitator superfamily (MFS) profile" evidence="10">
    <location>
        <begin position="25"/>
        <end position="462"/>
    </location>
</feature>
<evidence type="ECO:0000256" key="6">
    <source>
        <dbReference type="ARBA" id="ARBA00023136"/>
    </source>
</evidence>
<dbReference type="InterPro" id="IPR003663">
    <property type="entry name" value="Sugar/inositol_transpt"/>
</dbReference>
<evidence type="ECO:0000259" key="10">
    <source>
        <dbReference type="PROSITE" id="PS50850"/>
    </source>
</evidence>
<dbReference type="InterPro" id="IPR036259">
    <property type="entry name" value="MFS_trans_sf"/>
</dbReference>
<feature type="transmembrane region" description="Helical" evidence="9">
    <location>
        <begin position="95"/>
        <end position="112"/>
    </location>
</feature>
<evidence type="ECO:0000256" key="4">
    <source>
        <dbReference type="ARBA" id="ARBA00022692"/>
    </source>
</evidence>
<dbReference type="OrthoDB" id="6133115at2759"/>
<dbReference type="NCBIfam" id="TIGR00879">
    <property type="entry name" value="SP"/>
    <property type="match status" value="1"/>
</dbReference>
<feature type="transmembrane region" description="Helical" evidence="9">
    <location>
        <begin position="311"/>
        <end position="332"/>
    </location>
</feature>
<evidence type="ECO:0000256" key="1">
    <source>
        <dbReference type="ARBA" id="ARBA00004141"/>
    </source>
</evidence>
<proteinExistence type="inferred from homology"/>
<dbReference type="InterPro" id="IPR005828">
    <property type="entry name" value="MFS_sugar_transport-like"/>
</dbReference>
<comment type="similarity">
    <text evidence="2 7">Belongs to the major facilitator superfamily. Sugar transporter (TC 2.A.1.1) family.</text>
</comment>
<dbReference type="Gene3D" id="1.20.1250.20">
    <property type="entry name" value="MFS general substrate transporter like domains"/>
    <property type="match status" value="1"/>
</dbReference>
<organism evidence="11 12">
    <name type="scientific">Hyaloscypha variabilis (strain UAMH 11265 / GT02V1 / F)</name>
    <name type="common">Meliniomyces variabilis</name>
    <dbReference type="NCBI Taxonomy" id="1149755"/>
    <lineage>
        <taxon>Eukaryota</taxon>
        <taxon>Fungi</taxon>
        <taxon>Dikarya</taxon>
        <taxon>Ascomycota</taxon>
        <taxon>Pezizomycotina</taxon>
        <taxon>Leotiomycetes</taxon>
        <taxon>Helotiales</taxon>
        <taxon>Hyaloscyphaceae</taxon>
        <taxon>Hyaloscypha</taxon>
        <taxon>Hyaloscypha variabilis</taxon>
    </lineage>
</organism>
<feature type="transmembrane region" description="Helical" evidence="9">
    <location>
        <begin position="161"/>
        <end position="181"/>
    </location>
</feature>
<gene>
    <name evidence="11" type="ORF">L207DRAFT_542561</name>
</gene>
<keyword evidence="5 9" id="KW-1133">Transmembrane helix</keyword>
<keyword evidence="12" id="KW-1185">Reference proteome</keyword>
<accession>A0A2J6RXL2</accession>
<dbReference type="SUPFAM" id="SSF103473">
    <property type="entry name" value="MFS general substrate transporter"/>
    <property type="match status" value="1"/>
</dbReference>
<evidence type="ECO:0000256" key="8">
    <source>
        <dbReference type="SAM" id="MobiDB-lite"/>
    </source>
</evidence>
<feature type="transmembrane region" description="Helical" evidence="9">
    <location>
        <begin position="273"/>
        <end position="291"/>
    </location>
</feature>
<feature type="region of interest" description="Disordered" evidence="8">
    <location>
        <begin position="478"/>
        <end position="508"/>
    </location>
</feature>
<dbReference type="FunFam" id="1.20.1250.20:FF:000134">
    <property type="entry name" value="MFS sugar transporter protein"/>
    <property type="match status" value="1"/>
</dbReference>
<keyword evidence="4 9" id="KW-0812">Transmembrane</keyword>
<keyword evidence="3 7" id="KW-0813">Transport</keyword>
<dbReference type="GO" id="GO:0016020">
    <property type="term" value="C:membrane"/>
    <property type="evidence" value="ECO:0007669"/>
    <property type="project" value="UniProtKB-SubCell"/>
</dbReference>
<dbReference type="AlphaFoldDB" id="A0A2J6RXL2"/>
<evidence type="ECO:0000256" key="9">
    <source>
        <dbReference type="SAM" id="Phobius"/>
    </source>
</evidence>
<evidence type="ECO:0000256" key="7">
    <source>
        <dbReference type="RuleBase" id="RU003346"/>
    </source>
</evidence>
<evidence type="ECO:0000256" key="5">
    <source>
        <dbReference type="ARBA" id="ARBA00022989"/>
    </source>
</evidence>
<evidence type="ECO:0000313" key="11">
    <source>
        <dbReference type="EMBL" id="PMD43250.1"/>
    </source>
</evidence>
<dbReference type="GO" id="GO:0005351">
    <property type="term" value="F:carbohydrate:proton symporter activity"/>
    <property type="evidence" value="ECO:0007669"/>
    <property type="project" value="TreeGrafter"/>
</dbReference>
<evidence type="ECO:0000256" key="2">
    <source>
        <dbReference type="ARBA" id="ARBA00010992"/>
    </source>
</evidence>
<dbReference type="EMBL" id="KZ613942">
    <property type="protein sequence ID" value="PMD43250.1"/>
    <property type="molecule type" value="Genomic_DNA"/>
</dbReference>
<dbReference type="InterPro" id="IPR050360">
    <property type="entry name" value="MFS_Sugar_Transporters"/>
</dbReference>
<feature type="transmembrane region" description="Helical" evidence="9">
    <location>
        <begin position="407"/>
        <end position="427"/>
    </location>
</feature>
<dbReference type="PROSITE" id="PS50850">
    <property type="entry name" value="MFS"/>
    <property type="match status" value="1"/>
</dbReference>
<dbReference type="Proteomes" id="UP000235786">
    <property type="component" value="Unassembled WGS sequence"/>
</dbReference>
<evidence type="ECO:0000256" key="3">
    <source>
        <dbReference type="ARBA" id="ARBA00022448"/>
    </source>
</evidence>
<reference evidence="11 12" key="1">
    <citation type="submission" date="2016-04" db="EMBL/GenBank/DDBJ databases">
        <title>A degradative enzymes factory behind the ericoid mycorrhizal symbiosis.</title>
        <authorList>
            <consortium name="DOE Joint Genome Institute"/>
            <person name="Martino E."/>
            <person name="Morin E."/>
            <person name="Grelet G."/>
            <person name="Kuo A."/>
            <person name="Kohler A."/>
            <person name="Daghino S."/>
            <person name="Barry K."/>
            <person name="Choi C."/>
            <person name="Cichocki N."/>
            <person name="Clum A."/>
            <person name="Copeland A."/>
            <person name="Hainaut M."/>
            <person name="Haridas S."/>
            <person name="Labutti K."/>
            <person name="Lindquist E."/>
            <person name="Lipzen A."/>
            <person name="Khouja H.-R."/>
            <person name="Murat C."/>
            <person name="Ohm R."/>
            <person name="Olson A."/>
            <person name="Spatafora J."/>
            <person name="Veneault-Fourrey C."/>
            <person name="Henrissat B."/>
            <person name="Grigoriev I."/>
            <person name="Martin F."/>
            <person name="Perotto S."/>
        </authorList>
    </citation>
    <scope>NUCLEOTIDE SEQUENCE [LARGE SCALE GENOMIC DNA]</scope>
    <source>
        <strain evidence="11 12">F</strain>
    </source>
</reference>
<dbReference type="PANTHER" id="PTHR48022">
    <property type="entry name" value="PLASTIDIC GLUCOSE TRANSPORTER 4"/>
    <property type="match status" value="1"/>
</dbReference>
<dbReference type="InterPro" id="IPR020846">
    <property type="entry name" value="MFS_dom"/>
</dbReference>
<name>A0A2J6RXL2_HYAVF</name>
<feature type="transmembrane region" description="Helical" evidence="9">
    <location>
        <begin position="118"/>
        <end position="140"/>
    </location>
</feature>
<feature type="transmembrane region" description="Helical" evidence="9">
    <location>
        <begin position="439"/>
        <end position="458"/>
    </location>
</feature>
<evidence type="ECO:0000313" key="12">
    <source>
        <dbReference type="Proteomes" id="UP000235786"/>
    </source>
</evidence>
<protein>
    <submittedName>
        <fullName evidence="11">General substrate transporter</fullName>
    </submittedName>
</protein>
<sequence>MLNDIIPARHKLWWHYPGLRTLNLLLLCAVVTDITNGYDGSMLNGLQILPEWRNFFGHPTGSRLGSVSNGVRYGQLGALFVSAPLIQRLGRKKPIAIGSAILLVGVILQTAAQNYGTFVAARFLIGFGNTIQTTACPILVSELSHPSQRTQMVGIMNSTGSLGQLMAAWITFGTASIAGSWSWRLPSALQAASSLFQMILCIFVPESPRWLVEHNRIPEARHILQKYHAEGNSDSPLLKFEMSEIERTIEEEKIQAVTSWKEWIRTHANRHRLFIVVTAGFIIQWCGNAVLSNYLHLILVNIGITSNKTQLLINGGISLNGFFWGNFFSLFVDRLGRRPLWLIGMAGMCLSLIVITILGSFQAKEKFSSALGWSAVAMWFVFGAFYKMPAPMANSYIAEVAPYNLRAKAFVIFGFGDGLSNLFSGYVNPIALAAIGWKYWLVWVFVLVSNFTIIYFFYPETKNLSLEEVSRVFDHAPLAESDGGETGSERREKSSANSVEVRNMDLSE</sequence>
<dbReference type="Pfam" id="PF00083">
    <property type="entry name" value="Sugar_tr"/>
    <property type="match status" value="1"/>
</dbReference>
<comment type="subcellular location">
    <subcellularLocation>
        <location evidence="1">Membrane</location>
        <topology evidence="1">Multi-pass membrane protein</topology>
    </subcellularLocation>
</comment>